<feature type="domain" description="YtkA-like" evidence="2">
    <location>
        <begin position="59"/>
        <end position="133"/>
    </location>
</feature>
<protein>
    <submittedName>
        <fullName evidence="3">Auxin-binding protein</fullName>
    </submittedName>
</protein>
<sequence>MTTLVQRLPRRMFWAVPLGVALTAAAIHGVMMLMPAPSDLDLSHTRTSETEAFVASIEPGPITMGEPQTWIVEVTMTDGSAVGVNDITVDGGMPRHGHGLPAEPRVARDLGDGWFEVENILFTMAGWWVVNIHVETPAGEDQATFNFTL</sequence>
<dbReference type="RefSeq" id="WP_284342511.1">
    <property type="nucleotide sequence ID" value="NZ_BSNS01000022.1"/>
</dbReference>
<evidence type="ECO:0000313" key="4">
    <source>
        <dbReference type="Proteomes" id="UP001156691"/>
    </source>
</evidence>
<accession>A0ABQ5WBG8</accession>
<evidence type="ECO:0000259" key="2">
    <source>
        <dbReference type="Pfam" id="PF13115"/>
    </source>
</evidence>
<gene>
    <name evidence="3" type="ORF">GCM10010862_43980</name>
</gene>
<dbReference type="Pfam" id="PF13115">
    <property type="entry name" value="YtkA"/>
    <property type="match status" value="1"/>
</dbReference>
<keyword evidence="1" id="KW-0472">Membrane</keyword>
<comment type="caution">
    <text evidence="3">The sequence shown here is derived from an EMBL/GenBank/DDBJ whole genome shotgun (WGS) entry which is preliminary data.</text>
</comment>
<keyword evidence="1" id="KW-1133">Transmembrane helix</keyword>
<organism evidence="3 4">
    <name type="scientific">Devosia nitrariae</name>
    <dbReference type="NCBI Taxonomy" id="2071872"/>
    <lineage>
        <taxon>Bacteria</taxon>
        <taxon>Pseudomonadati</taxon>
        <taxon>Pseudomonadota</taxon>
        <taxon>Alphaproteobacteria</taxon>
        <taxon>Hyphomicrobiales</taxon>
        <taxon>Devosiaceae</taxon>
        <taxon>Devosia</taxon>
    </lineage>
</organism>
<dbReference type="Proteomes" id="UP001156691">
    <property type="component" value="Unassembled WGS sequence"/>
</dbReference>
<feature type="transmembrane region" description="Helical" evidence="1">
    <location>
        <begin position="12"/>
        <end position="34"/>
    </location>
</feature>
<reference evidence="4" key="1">
    <citation type="journal article" date="2019" name="Int. J. Syst. Evol. Microbiol.">
        <title>The Global Catalogue of Microorganisms (GCM) 10K type strain sequencing project: providing services to taxonomists for standard genome sequencing and annotation.</title>
        <authorList>
            <consortium name="The Broad Institute Genomics Platform"/>
            <consortium name="The Broad Institute Genome Sequencing Center for Infectious Disease"/>
            <person name="Wu L."/>
            <person name="Ma J."/>
        </authorList>
    </citation>
    <scope>NUCLEOTIDE SEQUENCE [LARGE SCALE GENOMIC DNA]</scope>
    <source>
        <strain evidence="4">NBRC 112416</strain>
    </source>
</reference>
<name>A0ABQ5WBG8_9HYPH</name>
<dbReference type="InterPro" id="IPR032693">
    <property type="entry name" value="YtkA-like_dom"/>
</dbReference>
<dbReference type="EMBL" id="BSNS01000022">
    <property type="protein sequence ID" value="GLQ57139.1"/>
    <property type="molecule type" value="Genomic_DNA"/>
</dbReference>
<keyword evidence="1" id="KW-0812">Transmembrane</keyword>
<proteinExistence type="predicted"/>
<evidence type="ECO:0000313" key="3">
    <source>
        <dbReference type="EMBL" id="GLQ57139.1"/>
    </source>
</evidence>
<keyword evidence="4" id="KW-1185">Reference proteome</keyword>
<evidence type="ECO:0000256" key="1">
    <source>
        <dbReference type="SAM" id="Phobius"/>
    </source>
</evidence>